<comment type="subcellular location">
    <subcellularLocation>
        <location evidence="16">Cell inner membrane</location>
        <topology evidence="16">Multi-pass membrane protein</topology>
    </subcellularLocation>
    <subcellularLocation>
        <location evidence="1">Cell membrane</location>
        <topology evidence="1">Multi-pass membrane protein</topology>
    </subcellularLocation>
</comment>
<evidence type="ECO:0000256" key="3">
    <source>
        <dbReference type="ARBA" id="ARBA00022448"/>
    </source>
</evidence>
<comment type="catalytic activity">
    <reaction evidence="12">
        <text>L-proline(in) + Na(+)(in) = L-proline(out) + Na(+)(out)</text>
        <dbReference type="Rhea" id="RHEA:28967"/>
        <dbReference type="ChEBI" id="CHEBI:29101"/>
        <dbReference type="ChEBI" id="CHEBI:60039"/>
    </reaction>
</comment>
<dbReference type="GO" id="GO:0031402">
    <property type="term" value="F:sodium ion binding"/>
    <property type="evidence" value="ECO:0007669"/>
    <property type="project" value="UniProtKB-UniRule"/>
</dbReference>
<feature type="transmembrane region" description="Helical" evidence="16">
    <location>
        <begin position="161"/>
        <end position="181"/>
    </location>
</feature>
<evidence type="ECO:0000256" key="8">
    <source>
        <dbReference type="ARBA" id="ARBA00023053"/>
    </source>
</evidence>
<keyword evidence="4" id="KW-1003">Cell membrane</keyword>
<evidence type="ECO:0000256" key="7">
    <source>
        <dbReference type="ARBA" id="ARBA00022989"/>
    </source>
</evidence>
<evidence type="ECO:0000313" key="17">
    <source>
        <dbReference type="EMBL" id="MVX56035.1"/>
    </source>
</evidence>
<name>A0A6L6YED1_9BURK</name>
<feature type="transmembrane region" description="Helical" evidence="16">
    <location>
        <begin position="6"/>
        <end position="27"/>
    </location>
</feature>
<feature type="transmembrane region" description="Helical" evidence="16">
    <location>
        <begin position="232"/>
        <end position="254"/>
    </location>
</feature>
<proteinExistence type="inferred from homology"/>
<keyword evidence="10 16" id="KW-0472">Membrane</keyword>
<evidence type="ECO:0000256" key="5">
    <source>
        <dbReference type="ARBA" id="ARBA00022692"/>
    </source>
</evidence>
<dbReference type="Proteomes" id="UP000472580">
    <property type="component" value="Unassembled WGS sequence"/>
</dbReference>
<sequence length="497" mass="53917">MFTPVSITFFSYLVIMVIVGLVAWRFTKNFNDYILGGRKLGALVTALSVGASDMSGWLLMGLPGAVFLSGICESWIAIGLALGTLANWLIVAAPLRVYTETAHNALTLPDYFSHRFEDNSRMLRVISAIVILLFFAIYSASGMVASARLFELVFNMPYETALVFGTIATLAYVFLGGFLAVSWTDTIQATMMCLALIIAPIAVMVDLGGFSATIDQVRAIDPNHLNMLQGQTFIGVISLLAWGLGYFGQPHILVRFMAAKNAALMPRACRISMIWLIFSLTGAVAAGFFGAAFFSAHPDLGKAVAENHERVFMVLSTTLFNPWIGGVLLSAILAAVMSTLSCQLLVCSSVLTEDFYRVFIRPNANQRELVWIGRLTVIAVSCVAIVIAMDPNNLVLSLVSYAWGGFGAAFGPIIILSLLWKGCTKNGALAGIIVGALTVLVWHQGAWWGLYEIIPGFVLSFLTIIVVSLLDPNKPSTSMLATFHTVQRKLDDIKKQV</sequence>
<feature type="transmembrane region" description="Helical" evidence="16">
    <location>
        <begin position="39"/>
        <end position="60"/>
    </location>
</feature>
<evidence type="ECO:0000256" key="12">
    <source>
        <dbReference type="ARBA" id="ARBA00033708"/>
    </source>
</evidence>
<dbReference type="NCBIfam" id="TIGR02121">
    <property type="entry name" value="Na_Pro_sym"/>
    <property type="match status" value="1"/>
</dbReference>
<accession>A0A6L6YED1</accession>
<keyword evidence="9 16" id="KW-0406">Ion transport</keyword>
<keyword evidence="3 16" id="KW-0813">Transport</keyword>
<dbReference type="FunFam" id="1.20.1730.10:FF:000002">
    <property type="entry name" value="Sodium/proline symporter"/>
    <property type="match status" value="1"/>
</dbReference>
<dbReference type="RefSeq" id="WP_160334471.1">
    <property type="nucleotide sequence ID" value="NZ_WSRP01000005.1"/>
</dbReference>
<feature type="transmembrane region" description="Helical" evidence="16">
    <location>
        <begin position="427"/>
        <end position="447"/>
    </location>
</feature>
<keyword evidence="5 16" id="KW-0812">Transmembrane</keyword>
<evidence type="ECO:0000256" key="10">
    <source>
        <dbReference type="ARBA" id="ARBA00023136"/>
    </source>
</evidence>
<dbReference type="PANTHER" id="PTHR48086:SF3">
    <property type="entry name" value="SODIUM_PROLINE SYMPORTER"/>
    <property type="match status" value="1"/>
</dbReference>
<dbReference type="EMBL" id="WSRP01000005">
    <property type="protein sequence ID" value="MVX56035.1"/>
    <property type="molecule type" value="Genomic_DNA"/>
</dbReference>
<dbReference type="InterPro" id="IPR001734">
    <property type="entry name" value="Na/solute_symporter"/>
</dbReference>
<keyword evidence="7 16" id="KW-1133">Transmembrane helix</keyword>
<evidence type="ECO:0000256" key="11">
    <source>
        <dbReference type="ARBA" id="ARBA00023201"/>
    </source>
</evidence>
<protein>
    <recommendedName>
        <fullName evidence="13 16">Sodium/proline symporter</fullName>
    </recommendedName>
    <alternativeName>
        <fullName evidence="14 16">Proline permease</fullName>
    </alternativeName>
</protein>
<gene>
    <name evidence="17" type="primary">putP</name>
    <name evidence="17" type="ORF">E5987_02285</name>
</gene>
<feature type="transmembrane region" description="Helical" evidence="16">
    <location>
        <begin position="193"/>
        <end position="212"/>
    </location>
</feature>
<keyword evidence="18" id="KW-1185">Reference proteome</keyword>
<evidence type="ECO:0000313" key="18">
    <source>
        <dbReference type="Proteomes" id="UP000472580"/>
    </source>
</evidence>
<dbReference type="InterPro" id="IPR011851">
    <property type="entry name" value="Na/Pro_symporter"/>
</dbReference>
<evidence type="ECO:0000256" key="13">
    <source>
        <dbReference type="ARBA" id="ARBA00067214"/>
    </source>
</evidence>
<dbReference type="GO" id="GO:0005298">
    <property type="term" value="F:proline:sodium symporter activity"/>
    <property type="evidence" value="ECO:0007669"/>
    <property type="project" value="UniProtKB-UniRule"/>
</dbReference>
<feature type="transmembrane region" description="Helical" evidence="16">
    <location>
        <begin position="122"/>
        <end position="141"/>
    </location>
</feature>
<dbReference type="Pfam" id="PF00474">
    <property type="entry name" value="SSF"/>
    <property type="match status" value="1"/>
</dbReference>
<organism evidence="17 18">
    <name type="scientific">Parasutterella muris</name>
    <dbReference type="NCBI Taxonomy" id="2565572"/>
    <lineage>
        <taxon>Bacteria</taxon>
        <taxon>Pseudomonadati</taxon>
        <taxon>Pseudomonadota</taxon>
        <taxon>Betaproteobacteria</taxon>
        <taxon>Burkholderiales</taxon>
        <taxon>Sutterellaceae</taxon>
        <taxon>Parasutterella</taxon>
    </lineage>
</organism>
<keyword evidence="8 16" id="KW-0915">Sodium</keyword>
<keyword evidence="11 16" id="KW-0739">Sodium transport</keyword>
<comment type="function">
    <text evidence="16">Catalyzes the sodium-dependent uptake of extracellular L-proline.</text>
</comment>
<evidence type="ECO:0000256" key="6">
    <source>
        <dbReference type="ARBA" id="ARBA00022847"/>
    </source>
</evidence>
<dbReference type="CDD" id="cd11475">
    <property type="entry name" value="SLC5sbd_PutP"/>
    <property type="match status" value="1"/>
</dbReference>
<dbReference type="PROSITE" id="PS50283">
    <property type="entry name" value="NA_SOLUT_SYMP_3"/>
    <property type="match status" value="1"/>
</dbReference>
<evidence type="ECO:0000256" key="2">
    <source>
        <dbReference type="ARBA" id="ARBA00006434"/>
    </source>
</evidence>
<dbReference type="InterPro" id="IPR050277">
    <property type="entry name" value="Sodium:Solute_Symporter"/>
</dbReference>
<feature type="transmembrane region" description="Helical" evidence="16">
    <location>
        <begin position="369"/>
        <end position="389"/>
    </location>
</feature>
<dbReference type="PANTHER" id="PTHR48086">
    <property type="entry name" value="SODIUM/PROLINE SYMPORTER-RELATED"/>
    <property type="match status" value="1"/>
</dbReference>
<feature type="transmembrane region" description="Helical" evidence="16">
    <location>
        <begin position="401"/>
        <end position="420"/>
    </location>
</feature>
<comment type="caution">
    <text evidence="17">The sequence shown here is derived from an EMBL/GenBank/DDBJ whole genome shotgun (WGS) entry which is preliminary data.</text>
</comment>
<feature type="transmembrane region" description="Helical" evidence="16">
    <location>
        <begin position="274"/>
        <end position="294"/>
    </location>
</feature>
<evidence type="ECO:0000256" key="14">
    <source>
        <dbReference type="ARBA" id="ARBA00082709"/>
    </source>
</evidence>
<feature type="transmembrane region" description="Helical" evidence="16">
    <location>
        <begin position="66"/>
        <end position="90"/>
    </location>
</feature>
<dbReference type="OrthoDB" id="9789704at2"/>
<evidence type="ECO:0000256" key="1">
    <source>
        <dbReference type="ARBA" id="ARBA00004651"/>
    </source>
</evidence>
<reference evidence="17 18" key="1">
    <citation type="submission" date="2019-12" db="EMBL/GenBank/DDBJ databases">
        <title>Microbes associate with the intestines of laboratory mice.</title>
        <authorList>
            <person name="Navarre W."/>
            <person name="Wong E."/>
        </authorList>
    </citation>
    <scope>NUCLEOTIDE SEQUENCE [LARGE SCALE GENOMIC DNA]</scope>
    <source>
        <strain evidence="17 18">NM82_D38</strain>
    </source>
</reference>
<dbReference type="GO" id="GO:0015824">
    <property type="term" value="P:proline transport"/>
    <property type="evidence" value="ECO:0007669"/>
    <property type="project" value="UniProtKB-UniRule"/>
</dbReference>
<keyword evidence="16" id="KW-0029">Amino-acid transport</keyword>
<dbReference type="Gene3D" id="1.20.1730.10">
    <property type="entry name" value="Sodium/glucose cotransporter"/>
    <property type="match status" value="1"/>
</dbReference>
<dbReference type="NCBIfam" id="TIGR00813">
    <property type="entry name" value="sss"/>
    <property type="match status" value="1"/>
</dbReference>
<dbReference type="GO" id="GO:0015193">
    <property type="term" value="F:L-proline transmembrane transporter activity"/>
    <property type="evidence" value="ECO:0007669"/>
    <property type="project" value="TreeGrafter"/>
</dbReference>
<keyword evidence="6 16" id="KW-0769">Symport</keyword>
<keyword evidence="16" id="KW-0997">Cell inner membrane</keyword>
<comment type="similarity">
    <text evidence="2 15">Belongs to the sodium:solute symporter (SSF) (TC 2.A.21) family.</text>
</comment>
<evidence type="ECO:0000256" key="9">
    <source>
        <dbReference type="ARBA" id="ARBA00023065"/>
    </source>
</evidence>
<feature type="transmembrane region" description="Helical" evidence="16">
    <location>
        <begin position="453"/>
        <end position="470"/>
    </location>
</feature>
<dbReference type="InterPro" id="IPR038377">
    <property type="entry name" value="Na/Glc_symporter_sf"/>
</dbReference>
<evidence type="ECO:0000256" key="15">
    <source>
        <dbReference type="RuleBase" id="RU362091"/>
    </source>
</evidence>
<dbReference type="AlphaFoldDB" id="A0A6L6YED1"/>
<evidence type="ECO:0000256" key="16">
    <source>
        <dbReference type="RuleBase" id="RU366012"/>
    </source>
</evidence>
<evidence type="ECO:0000256" key="4">
    <source>
        <dbReference type="ARBA" id="ARBA00022475"/>
    </source>
</evidence>
<dbReference type="GO" id="GO:0005886">
    <property type="term" value="C:plasma membrane"/>
    <property type="evidence" value="ECO:0007669"/>
    <property type="project" value="UniProtKB-SubCell"/>
</dbReference>